<dbReference type="SUPFAM" id="SSF47113">
    <property type="entry name" value="Histone-fold"/>
    <property type="match status" value="1"/>
</dbReference>
<reference evidence="4 5" key="1">
    <citation type="submission" date="2022-05" db="EMBL/GenBank/DDBJ databases">
        <authorList>
            <consortium name="Genoscope - CEA"/>
            <person name="William W."/>
        </authorList>
    </citation>
    <scope>NUCLEOTIDE SEQUENCE [LARGE SCALE GENOMIC DNA]</scope>
</reference>
<comment type="subcellular location">
    <subcellularLocation>
        <location evidence="1">Nucleus</location>
    </subcellularLocation>
</comment>
<dbReference type="CDD" id="cd22924">
    <property type="entry name" value="HFD_CHRAC1-like"/>
    <property type="match status" value="1"/>
</dbReference>
<keyword evidence="5" id="KW-1185">Reference proteome</keyword>
<keyword evidence="2" id="KW-0539">Nucleus</keyword>
<proteinExistence type="predicted"/>
<gene>
    <name evidence="4" type="ORF">PEVE_00014533</name>
</gene>
<dbReference type="PANTHER" id="PTHR10252">
    <property type="entry name" value="HISTONE-LIKE TRANSCRIPTION FACTOR CCAAT-RELATED"/>
    <property type="match status" value="1"/>
</dbReference>
<dbReference type="PANTHER" id="PTHR10252:SF54">
    <property type="entry name" value="CHROMATIN ACCESSIBILITY COMPLEX PROTEIN 1"/>
    <property type="match status" value="1"/>
</dbReference>
<dbReference type="Pfam" id="PF00808">
    <property type="entry name" value="CBFD_NFYB_HMF"/>
    <property type="match status" value="1"/>
</dbReference>
<dbReference type="InterPro" id="IPR009072">
    <property type="entry name" value="Histone-fold"/>
</dbReference>
<protein>
    <recommendedName>
        <fullName evidence="3">Transcription factor CBF/NF-Y/archaeal histone domain-containing protein</fullName>
    </recommendedName>
</protein>
<evidence type="ECO:0000256" key="2">
    <source>
        <dbReference type="ARBA" id="ARBA00023242"/>
    </source>
</evidence>
<dbReference type="InterPro" id="IPR003958">
    <property type="entry name" value="CBFA_NFYB_domain"/>
</dbReference>
<evidence type="ECO:0000313" key="4">
    <source>
        <dbReference type="EMBL" id="CAH3015282.1"/>
    </source>
</evidence>
<dbReference type="Proteomes" id="UP001159427">
    <property type="component" value="Unassembled WGS sequence"/>
</dbReference>
<comment type="caution">
    <text evidence="4">The sequence shown here is derived from an EMBL/GenBank/DDBJ whole genome shotgun (WGS) entry which is preliminary data.</text>
</comment>
<dbReference type="EMBL" id="CALNXI010000021">
    <property type="protein sequence ID" value="CAH3015282.1"/>
    <property type="molecule type" value="Genomic_DNA"/>
</dbReference>
<evidence type="ECO:0000259" key="3">
    <source>
        <dbReference type="Pfam" id="PF00808"/>
    </source>
</evidence>
<organism evidence="4 5">
    <name type="scientific">Porites evermanni</name>
    <dbReference type="NCBI Taxonomy" id="104178"/>
    <lineage>
        <taxon>Eukaryota</taxon>
        <taxon>Metazoa</taxon>
        <taxon>Cnidaria</taxon>
        <taxon>Anthozoa</taxon>
        <taxon>Hexacorallia</taxon>
        <taxon>Scleractinia</taxon>
        <taxon>Fungiina</taxon>
        <taxon>Poritidae</taxon>
        <taxon>Porites</taxon>
    </lineage>
</organism>
<sequence length="124" mass="13554">MAEKISSSDSGAGKLTQLPVARIKTIMKSSPDLPHFSQESVFLVTKATELFINYLAASAYKKESDTKNLSYKGLSKVVEDDEALQFLGDIVPPKVLVKDFMESMKKKSKKASIQVDSSSSDSES</sequence>
<evidence type="ECO:0000313" key="5">
    <source>
        <dbReference type="Proteomes" id="UP001159427"/>
    </source>
</evidence>
<dbReference type="InterPro" id="IPR050568">
    <property type="entry name" value="Transcr_DNA_Rep_Reg"/>
</dbReference>
<evidence type="ECO:0000256" key="1">
    <source>
        <dbReference type="ARBA" id="ARBA00004123"/>
    </source>
</evidence>
<accession>A0ABN8LDX3</accession>
<feature type="domain" description="Transcription factor CBF/NF-Y/archaeal histone" evidence="3">
    <location>
        <begin position="17"/>
        <end position="64"/>
    </location>
</feature>
<name>A0ABN8LDX3_9CNID</name>
<dbReference type="Gene3D" id="1.10.20.10">
    <property type="entry name" value="Histone, subunit A"/>
    <property type="match status" value="1"/>
</dbReference>